<dbReference type="Gene3D" id="1.10.510.10">
    <property type="entry name" value="Transferase(Phosphotransferase) domain 1"/>
    <property type="match status" value="2"/>
</dbReference>
<dbReference type="AlphaFoldDB" id="A0A328TQR3"/>
<evidence type="ECO:0000256" key="9">
    <source>
        <dbReference type="ARBA" id="ARBA00022842"/>
    </source>
</evidence>
<keyword evidence="13" id="KW-1185">Reference proteome</keyword>
<evidence type="ECO:0000256" key="8">
    <source>
        <dbReference type="ARBA" id="ARBA00022840"/>
    </source>
</evidence>
<feature type="domain" description="Aminoglycoside phosphotransferase" evidence="11">
    <location>
        <begin position="11"/>
        <end position="160"/>
    </location>
</feature>
<dbReference type="EMBL" id="LJAM02000104">
    <property type="protein sequence ID" value="RAP71743.1"/>
    <property type="molecule type" value="Genomic_DNA"/>
</dbReference>
<evidence type="ECO:0000256" key="4">
    <source>
        <dbReference type="ARBA" id="ARBA00022679"/>
    </source>
</evidence>
<organism evidence="12 13">
    <name type="scientific">Candidatus Erwinia dacicola</name>
    <dbReference type="NCBI Taxonomy" id="252393"/>
    <lineage>
        <taxon>Bacteria</taxon>
        <taxon>Pseudomonadati</taxon>
        <taxon>Pseudomonadota</taxon>
        <taxon>Gammaproteobacteria</taxon>
        <taxon>Enterobacterales</taxon>
        <taxon>Erwiniaceae</taxon>
        <taxon>Erwinia</taxon>
    </lineage>
</organism>
<keyword evidence="1" id="KW-0963">Cytoplasm</keyword>
<gene>
    <name evidence="12" type="ORF">ACZ87_01435</name>
</gene>
<dbReference type="NCBIfam" id="NF008738">
    <property type="entry name" value="PRK11768.1"/>
    <property type="match status" value="1"/>
</dbReference>
<dbReference type="Pfam" id="PF01636">
    <property type="entry name" value="APH"/>
    <property type="match status" value="1"/>
</dbReference>
<evidence type="ECO:0000256" key="7">
    <source>
        <dbReference type="ARBA" id="ARBA00022777"/>
    </source>
</evidence>
<dbReference type="InterPro" id="IPR032882">
    <property type="entry name" value="SrkA/RdoA"/>
</dbReference>
<dbReference type="InterPro" id="IPR002575">
    <property type="entry name" value="Aminoglycoside_PTrfase"/>
</dbReference>
<evidence type="ECO:0000256" key="10">
    <source>
        <dbReference type="ARBA" id="ARBA00023016"/>
    </source>
</evidence>
<evidence type="ECO:0000256" key="3">
    <source>
        <dbReference type="ARBA" id="ARBA00022553"/>
    </source>
</evidence>
<reference evidence="12" key="1">
    <citation type="submission" date="2018-04" db="EMBL/GenBank/DDBJ databases">
        <title>Genomes of the Obligate Erwinia dacicola and Facultative Enterobacter sp. OLF Endosymbionts of the Olive Fruit fly, Bactrocera oleae.</title>
        <authorList>
            <person name="Estes A.M."/>
            <person name="Hearn D.J."/>
            <person name="Agarwal S."/>
            <person name="Pierson E.A."/>
            <person name="Dunning-Hotopp J.C."/>
        </authorList>
    </citation>
    <scope>NUCLEOTIDE SEQUENCE [LARGE SCALE GENOMIC DNA]</scope>
    <source>
        <strain evidence="12">Oroville</strain>
    </source>
</reference>
<dbReference type="PANTHER" id="PTHR39573:SF1">
    <property type="entry name" value="STRESS RESPONSE KINASE A"/>
    <property type="match status" value="1"/>
</dbReference>
<keyword evidence="8" id="KW-0067">ATP-binding</keyword>
<dbReference type="GO" id="GO:0005737">
    <property type="term" value="C:cytoplasm"/>
    <property type="evidence" value="ECO:0007669"/>
    <property type="project" value="TreeGrafter"/>
</dbReference>
<dbReference type="GO" id="GO:0046872">
    <property type="term" value="F:metal ion binding"/>
    <property type="evidence" value="ECO:0007669"/>
    <property type="project" value="UniProtKB-KW"/>
</dbReference>
<dbReference type="PANTHER" id="PTHR39573">
    <property type="entry name" value="STRESS RESPONSE KINASE A"/>
    <property type="match status" value="1"/>
</dbReference>
<evidence type="ECO:0000256" key="5">
    <source>
        <dbReference type="ARBA" id="ARBA00022723"/>
    </source>
</evidence>
<keyword evidence="10" id="KW-0346">Stress response</keyword>
<keyword evidence="7" id="KW-0418">Kinase</keyword>
<keyword evidence="6" id="KW-0547">Nucleotide-binding</keyword>
<evidence type="ECO:0000256" key="1">
    <source>
        <dbReference type="ARBA" id="ARBA00022490"/>
    </source>
</evidence>
<dbReference type="Proteomes" id="UP000244334">
    <property type="component" value="Unassembled WGS sequence"/>
</dbReference>
<protein>
    <submittedName>
        <fullName evidence="12">Phosphotransferase enzyme family protein</fullName>
    </submittedName>
</protein>
<keyword evidence="2" id="KW-0723">Serine/threonine-protein kinase</keyword>
<keyword evidence="3" id="KW-0597">Phosphoprotein</keyword>
<proteinExistence type="predicted"/>
<dbReference type="GO" id="GO:0004674">
    <property type="term" value="F:protein serine/threonine kinase activity"/>
    <property type="evidence" value="ECO:0007669"/>
    <property type="project" value="UniProtKB-KW"/>
</dbReference>
<dbReference type="InterPro" id="IPR011009">
    <property type="entry name" value="Kinase-like_dom_sf"/>
</dbReference>
<evidence type="ECO:0000256" key="2">
    <source>
        <dbReference type="ARBA" id="ARBA00022527"/>
    </source>
</evidence>
<keyword evidence="4" id="KW-0808">Transferase</keyword>
<name>A0A328TQR3_9GAMM</name>
<evidence type="ECO:0000313" key="13">
    <source>
        <dbReference type="Proteomes" id="UP000244334"/>
    </source>
</evidence>
<dbReference type="GO" id="GO:0005524">
    <property type="term" value="F:ATP binding"/>
    <property type="evidence" value="ECO:0007669"/>
    <property type="project" value="UniProtKB-KW"/>
</dbReference>
<accession>A0A328TQR3</accession>
<keyword evidence="5" id="KW-0479">Metal-binding</keyword>
<evidence type="ECO:0000259" key="11">
    <source>
        <dbReference type="Pfam" id="PF01636"/>
    </source>
</evidence>
<comment type="caution">
    <text evidence="12">The sequence shown here is derived from an EMBL/GenBank/DDBJ whole genome shotgun (WGS) entry which is preliminary data.</text>
</comment>
<evidence type="ECO:0000313" key="12">
    <source>
        <dbReference type="EMBL" id="RAP71743.1"/>
    </source>
</evidence>
<evidence type="ECO:0000256" key="6">
    <source>
        <dbReference type="ARBA" id="ARBA00022741"/>
    </source>
</evidence>
<keyword evidence="9" id="KW-0460">Magnesium</keyword>
<sequence length="168" mass="19645">MLYRHQGFWHAVFPSLGGRQYETDNYDHLEWVGRFLGRIHQVGQRKLFSQQPTIGLQAYIDEPLQIFIDSALVPSKLKVDLLASIERLRTTSQNCWNTQWQPLRLNGDCHPCNILWRDGSLFVDLDDARNGPAVEDLWMLVSGNRQEQRLQWDILLEAYGEFCEFDAH</sequence>
<dbReference type="SUPFAM" id="SSF56112">
    <property type="entry name" value="Protein kinase-like (PK-like)"/>
    <property type="match status" value="1"/>
</dbReference>